<keyword evidence="4" id="KW-0963">Cytoplasm</keyword>
<dbReference type="AlphaFoldDB" id="A0A4P9XPA1"/>
<evidence type="ECO:0000313" key="14">
    <source>
        <dbReference type="EMBL" id="RKP07827.1"/>
    </source>
</evidence>
<feature type="region of interest" description="Disordered" evidence="12">
    <location>
        <begin position="391"/>
        <end position="511"/>
    </location>
</feature>
<feature type="compositionally biased region" description="Polar residues" evidence="12">
    <location>
        <begin position="396"/>
        <end position="423"/>
    </location>
</feature>
<evidence type="ECO:0000256" key="8">
    <source>
        <dbReference type="ARBA" id="ARBA00023054"/>
    </source>
</evidence>
<dbReference type="GO" id="GO:0036064">
    <property type="term" value="C:ciliary basal body"/>
    <property type="evidence" value="ECO:0007669"/>
    <property type="project" value="TreeGrafter"/>
</dbReference>
<accession>A0A4P9XPA1</accession>
<evidence type="ECO:0000256" key="7">
    <source>
        <dbReference type="ARBA" id="ARBA00022794"/>
    </source>
</evidence>
<dbReference type="Gene3D" id="1.10.472.80">
    <property type="entry name" value="Ypt/Rab-GAP domain of gyp1p, domain 3"/>
    <property type="match status" value="1"/>
</dbReference>
<keyword evidence="10" id="KW-0966">Cell projection</keyword>
<name>A0A4P9XPA1_9FUNG</name>
<dbReference type="InterPro" id="IPR051570">
    <property type="entry name" value="TBC1_cilium_biogenesis"/>
</dbReference>
<dbReference type="EMBL" id="KZ992668">
    <property type="protein sequence ID" value="RKP07827.1"/>
    <property type="molecule type" value="Genomic_DNA"/>
</dbReference>
<keyword evidence="8" id="KW-0175">Coiled coil</keyword>
<dbReference type="SMART" id="SM00320">
    <property type="entry name" value="WD40"/>
    <property type="match status" value="3"/>
</dbReference>
<dbReference type="InterPro" id="IPR035969">
    <property type="entry name" value="Rab-GAP_TBC_sf"/>
</dbReference>
<dbReference type="OrthoDB" id="5578278at2759"/>
<organism evidence="14 15">
    <name type="scientific">Thamnocephalis sphaerospora</name>
    <dbReference type="NCBI Taxonomy" id="78915"/>
    <lineage>
        <taxon>Eukaryota</taxon>
        <taxon>Fungi</taxon>
        <taxon>Fungi incertae sedis</taxon>
        <taxon>Zoopagomycota</taxon>
        <taxon>Zoopagomycotina</taxon>
        <taxon>Zoopagomycetes</taxon>
        <taxon>Zoopagales</taxon>
        <taxon>Sigmoideomycetaceae</taxon>
        <taxon>Thamnocephalis</taxon>
    </lineage>
</organism>
<dbReference type="InterPro" id="IPR001680">
    <property type="entry name" value="WD40_rpt"/>
</dbReference>
<evidence type="ECO:0000256" key="12">
    <source>
        <dbReference type="SAM" id="MobiDB-lite"/>
    </source>
</evidence>
<keyword evidence="6" id="KW-0677">Repeat</keyword>
<evidence type="ECO:0000256" key="9">
    <source>
        <dbReference type="ARBA" id="ARBA00023212"/>
    </source>
</evidence>
<dbReference type="Proteomes" id="UP000271241">
    <property type="component" value="Unassembled WGS sequence"/>
</dbReference>
<keyword evidence="9" id="KW-0206">Cytoskeleton</keyword>
<reference evidence="15" key="1">
    <citation type="journal article" date="2018" name="Nat. Microbiol.">
        <title>Leveraging single-cell genomics to expand the fungal tree of life.</title>
        <authorList>
            <person name="Ahrendt S.R."/>
            <person name="Quandt C.A."/>
            <person name="Ciobanu D."/>
            <person name="Clum A."/>
            <person name="Salamov A."/>
            <person name="Andreopoulos B."/>
            <person name="Cheng J.F."/>
            <person name="Woyke T."/>
            <person name="Pelin A."/>
            <person name="Henrissat B."/>
            <person name="Reynolds N.K."/>
            <person name="Benny G.L."/>
            <person name="Smith M.E."/>
            <person name="James T.Y."/>
            <person name="Grigoriev I.V."/>
        </authorList>
    </citation>
    <scope>NUCLEOTIDE SEQUENCE [LARGE SCALE GENOMIC DNA]</scope>
    <source>
        <strain evidence="15">RSA 1356</strain>
    </source>
</reference>
<keyword evidence="5" id="KW-0853">WD repeat</keyword>
<evidence type="ECO:0000256" key="11">
    <source>
        <dbReference type="ARBA" id="ARBA00034464"/>
    </source>
</evidence>
<dbReference type="SUPFAM" id="SSF50978">
    <property type="entry name" value="WD40 repeat-like"/>
    <property type="match status" value="1"/>
</dbReference>
<evidence type="ECO:0000256" key="5">
    <source>
        <dbReference type="ARBA" id="ARBA00022574"/>
    </source>
</evidence>
<dbReference type="PROSITE" id="PS50086">
    <property type="entry name" value="TBC_RABGAP"/>
    <property type="match status" value="1"/>
</dbReference>
<evidence type="ECO:0000256" key="6">
    <source>
        <dbReference type="ARBA" id="ARBA00022737"/>
    </source>
</evidence>
<dbReference type="Gene3D" id="2.130.10.10">
    <property type="entry name" value="YVTN repeat-like/Quinoprotein amine dehydrogenase"/>
    <property type="match status" value="1"/>
</dbReference>
<dbReference type="InterPro" id="IPR015943">
    <property type="entry name" value="WD40/YVTN_repeat-like_dom_sf"/>
</dbReference>
<comment type="subcellular location">
    <subcellularLocation>
        <location evidence="1">Cytoplasm</location>
        <location evidence="1">Cytoskeleton</location>
        <location evidence="1">Cilium basal body</location>
    </subcellularLocation>
    <subcellularLocation>
        <location evidence="2">Cytoplasm</location>
        <location evidence="2">Cytoskeleton</location>
        <location evidence="2">Microtubule organizing center</location>
        <location evidence="2">Centrosome</location>
        <location evidence="2">Centriolar satellite</location>
    </subcellularLocation>
</comment>
<dbReference type="InterPro" id="IPR000195">
    <property type="entry name" value="Rab-GAP-TBC_dom"/>
</dbReference>
<proteinExistence type="predicted"/>
<evidence type="ECO:0000256" key="10">
    <source>
        <dbReference type="ARBA" id="ARBA00023273"/>
    </source>
</evidence>
<dbReference type="STRING" id="78915.A0A4P9XPA1"/>
<sequence>MSVTSSACVYIAESRSGPLWEGREDPFAAPPGDRVTARLAFVNANRPAKKGDKVTGGVQWGCVGFRRDHGRRARFTTPLGGQAQGAAASAALMAAVDQRGHIYLFDLEANKYWLIARTGISGTAVALGVAKPSELIVGLSDRAVHCYNIETGAPVAKLTSHHENIVTRISVHPSRPRVLTSSASETVLWDTLDWSRRHVLTGVDSVGVNQTEFSPSGDMIIANFRDDSLVMWDSETLDQIWKLTPDDLAGLDDEGMGGITCFSLSSDGKLLATGGWGMINIWNVEEQRMHREIIDERLQSGIAQLEFAARTTLLFVLNAQGRIIIFDAVSSFSKGIGLKPATNLRACFKQAKHYTISSDGLMLSTLPINSPSFITMWSVETLLRAPSPTEEDYANMSMSHSRRTSGASSPVTSLRSGAATPTRSRTEDRRLSGASGSRIPLRSNSTSTTRNSRLSGPPAIPRNISSSSSMRSRNSLSGTTARPQLGRDTYSNRRMSDAPARARTPPSSGGARAVIQNREHLNASPTPTDASSEANRSVLDSDIDLTQSGNPQLARENLVEILEKRGRFPRDYRTLIWRFLLRLPQNQETFRYLVSKGTHSCVDRFRERFSMQNRKLQLAMERMVSLLVHWHSDFEALEYLPYLVFPFVKMMGDDLFACFELVATLLLNWGQGWWDRFPNPPKSHLQKLDELLAEHDLELLEHFRSHVIPNEIYGWIPLQSLFSEVLCKEDWARLWDHCFTREPSFLYFFAAALLIGCRDTLLNLRTEEEFEDVLHQPQQVNLLDLIDLAKRIETATPVDTSPFAYHTPFTPIPTGEYPSPIRNAARRSSRLRSQIIREEMEMLRNKLSAM</sequence>
<evidence type="ECO:0000256" key="4">
    <source>
        <dbReference type="ARBA" id="ARBA00022490"/>
    </source>
</evidence>
<protein>
    <recommendedName>
        <fullName evidence="3">TBC1 domain family member 31</fullName>
    </recommendedName>
</protein>
<dbReference type="SUPFAM" id="SSF47923">
    <property type="entry name" value="Ypt/Rab-GAP domain of gyp1p"/>
    <property type="match status" value="1"/>
</dbReference>
<evidence type="ECO:0000256" key="3">
    <source>
        <dbReference type="ARBA" id="ARBA00014199"/>
    </source>
</evidence>
<keyword evidence="15" id="KW-1185">Reference proteome</keyword>
<dbReference type="InterPro" id="IPR036322">
    <property type="entry name" value="WD40_repeat_dom_sf"/>
</dbReference>
<comment type="function">
    <text evidence="11">Molecular adapter which is involved in cilium biogenesis. Part of a functional complex including OFD1 a centriolar protein involved in cilium assembly. Could regulate the cAMP-dependent phosphorylation of OFD1, and its subsequent ubiquitination by PJA2 which ultimately leads to its proteasomal degradation.</text>
</comment>
<evidence type="ECO:0000256" key="1">
    <source>
        <dbReference type="ARBA" id="ARBA00004120"/>
    </source>
</evidence>
<evidence type="ECO:0000256" key="2">
    <source>
        <dbReference type="ARBA" id="ARBA00004607"/>
    </source>
</evidence>
<feature type="domain" description="Rab-GAP TBC" evidence="13">
    <location>
        <begin position="567"/>
        <end position="742"/>
    </location>
</feature>
<evidence type="ECO:0000313" key="15">
    <source>
        <dbReference type="Proteomes" id="UP000271241"/>
    </source>
</evidence>
<dbReference type="PANTHER" id="PTHR19853">
    <property type="entry name" value="WD REPEAT CONTAINING PROTEIN 3 WDR3"/>
    <property type="match status" value="1"/>
</dbReference>
<feature type="compositionally biased region" description="Low complexity" evidence="12">
    <location>
        <begin position="465"/>
        <end position="477"/>
    </location>
</feature>
<evidence type="ECO:0000259" key="13">
    <source>
        <dbReference type="PROSITE" id="PS50086"/>
    </source>
</evidence>
<gene>
    <name evidence="14" type="ORF">THASP1DRAFT_24081</name>
</gene>
<dbReference type="PANTHER" id="PTHR19853:SF1">
    <property type="entry name" value="TBC1 DOMAIN FAMILY MEMBER 31"/>
    <property type="match status" value="1"/>
</dbReference>
<dbReference type="Pfam" id="PF00566">
    <property type="entry name" value="RabGAP-TBC"/>
    <property type="match status" value="1"/>
</dbReference>
<keyword evidence="7" id="KW-0970">Cilium biogenesis/degradation</keyword>
<feature type="compositionally biased region" description="Low complexity" evidence="12">
    <location>
        <begin position="441"/>
        <end position="455"/>
    </location>
</feature>
<dbReference type="Pfam" id="PF00400">
    <property type="entry name" value="WD40"/>
    <property type="match status" value="1"/>
</dbReference>
<dbReference type="GO" id="GO:0060271">
    <property type="term" value="P:cilium assembly"/>
    <property type="evidence" value="ECO:0007669"/>
    <property type="project" value="TreeGrafter"/>
</dbReference>